<feature type="transmembrane region" description="Helical" evidence="1">
    <location>
        <begin position="12"/>
        <end position="35"/>
    </location>
</feature>
<reference evidence="2" key="1">
    <citation type="submission" date="2019-03" db="EMBL/GenBank/DDBJ databases">
        <title>Single cell metagenomics reveals metabolic interactions within the superorganism composed of flagellate Streblomastix strix and complex community of Bacteroidetes bacteria on its surface.</title>
        <authorList>
            <person name="Treitli S.C."/>
            <person name="Kolisko M."/>
            <person name="Husnik F."/>
            <person name="Keeling P."/>
            <person name="Hampl V."/>
        </authorList>
    </citation>
    <scope>NUCLEOTIDE SEQUENCE</scope>
    <source>
        <strain evidence="2">STM</strain>
    </source>
</reference>
<keyword evidence="1" id="KW-1133">Transmembrane helix</keyword>
<dbReference type="AlphaFoldDB" id="A0A5J4SA67"/>
<sequence>MNKENSNSKTINILHFIYVVIILALILIAVFTTFFYKENEIVHLISFAATITSIILSVLAIFITVLSNNSITGLISSISHIPPLIDKMNESSGRVIQSVDKMEEIQTDLINSSEKVKDSTRRMENTLNQKMEIITTEVKNIALSQTSRDTHEKDTGNLISNYLPFVSSLSYSGLCLLYVLYKAFHEKVEIIHLNSFSKVIPYSSVDYNYGLVIGLVSARCVEGVGPNGSEKSFKITNFNKNISSEMIANAMDKLSEDLKANKDINISGRDDRTKLDDYINTIKSGK</sequence>
<comment type="caution">
    <text evidence="2">The sequence shown here is derived from an EMBL/GenBank/DDBJ whole genome shotgun (WGS) entry which is preliminary data.</text>
</comment>
<organism evidence="2">
    <name type="scientific">termite gut metagenome</name>
    <dbReference type="NCBI Taxonomy" id="433724"/>
    <lineage>
        <taxon>unclassified sequences</taxon>
        <taxon>metagenomes</taxon>
        <taxon>organismal metagenomes</taxon>
    </lineage>
</organism>
<protein>
    <submittedName>
        <fullName evidence="2">Uncharacterized protein</fullName>
    </submittedName>
</protein>
<gene>
    <name evidence="2" type="ORF">EZS27_010088</name>
</gene>
<evidence type="ECO:0000256" key="1">
    <source>
        <dbReference type="SAM" id="Phobius"/>
    </source>
</evidence>
<evidence type="ECO:0000313" key="2">
    <source>
        <dbReference type="EMBL" id="KAA6342133.1"/>
    </source>
</evidence>
<feature type="transmembrane region" description="Helical" evidence="1">
    <location>
        <begin position="162"/>
        <end position="181"/>
    </location>
</feature>
<feature type="transmembrane region" description="Helical" evidence="1">
    <location>
        <begin position="41"/>
        <end position="66"/>
    </location>
</feature>
<proteinExistence type="predicted"/>
<keyword evidence="1" id="KW-0812">Transmembrane</keyword>
<keyword evidence="1" id="KW-0472">Membrane</keyword>
<dbReference type="EMBL" id="SNRY01000343">
    <property type="protein sequence ID" value="KAA6342133.1"/>
    <property type="molecule type" value="Genomic_DNA"/>
</dbReference>
<accession>A0A5J4SA67</accession>
<name>A0A5J4SA67_9ZZZZ</name>